<dbReference type="InterPro" id="IPR050763">
    <property type="entry name" value="ABC_transporter_ATP-binding"/>
</dbReference>
<evidence type="ECO:0000313" key="8">
    <source>
        <dbReference type="Proteomes" id="UP001596116"/>
    </source>
</evidence>
<proteinExistence type="inferred from homology"/>
<gene>
    <name evidence="7" type="ORF">ACFMB1_04165</name>
</gene>
<evidence type="ECO:0000256" key="1">
    <source>
        <dbReference type="ARBA" id="ARBA00005417"/>
    </source>
</evidence>
<protein>
    <submittedName>
        <fullName evidence="7">ABC transporter ATP-binding protein</fullName>
    </submittedName>
</protein>
<reference evidence="7 8" key="1">
    <citation type="submission" date="2024-09" db="EMBL/GenBank/DDBJ databases">
        <authorList>
            <person name="Zhang Z.-H."/>
        </authorList>
    </citation>
    <scope>NUCLEOTIDE SEQUENCE [LARGE SCALE GENOMIC DNA]</scope>
    <source>
        <strain evidence="7 8">HHTR114</strain>
    </source>
</reference>
<keyword evidence="4" id="KW-0547">Nucleotide-binding</keyword>
<dbReference type="Pfam" id="PF13732">
    <property type="entry name" value="DrrA1-3_C"/>
    <property type="match status" value="1"/>
</dbReference>
<dbReference type="RefSeq" id="WP_379879935.1">
    <property type="nucleotide sequence ID" value="NZ_JBHPON010000001.1"/>
</dbReference>
<comment type="similarity">
    <text evidence="1">Belongs to the ABC transporter superfamily.</text>
</comment>
<evidence type="ECO:0000313" key="7">
    <source>
        <dbReference type="EMBL" id="MFC6034724.1"/>
    </source>
</evidence>
<dbReference type="InterPro" id="IPR017871">
    <property type="entry name" value="ABC_transporter-like_CS"/>
</dbReference>
<dbReference type="Pfam" id="PF00005">
    <property type="entry name" value="ABC_tran"/>
    <property type="match status" value="1"/>
</dbReference>
<evidence type="ECO:0000256" key="2">
    <source>
        <dbReference type="ARBA" id="ARBA00022448"/>
    </source>
</evidence>
<keyword evidence="3" id="KW-0536">Nodulation</keyword>
<evidence type="ECO:0000259" key="6">
    <source>
        <dbReference type="PROSITE" id="PS50893"/>
    </source>
</evidence>
<evidence type="ECO:0000256" key="4">
    <source>
        <dbReference type="ARBA" id="ARBA00022741"/>
    </source>
</evidence>
<dbReference type="SUPFAM" id="SSF52540">
    <property type="entry name" value="P-loop containing nucleoside triphosphate hydrolases"/>
    <property type="match status" value="1"/>
</dbReference>
<dbReference type="InterPro" id="IPR003593">
    <property type="entry name" value="AAA+_ATPase"/>
</dbReference>
<keyword evidence="2" id="KW-0813">Transport</keyword>
<comment type="caution">
    <text evidence="7">The sequence shown here is derived from an EMBL/GenBank/DDBJ whole genome shotgun (WGS) entry which is preliminary data.</text>
</comment>
<keyword evidence="8" id="KW-1185">Reference proteome</keyword>
<dbReference type="PANTHER" id="PTHR42711:SF5">
    <property type="entry name" value="ABC TRANSPORTER ATP-BINDING PROTEIN NATA"/>
    <property type="match status" value="1"/>
</dbReference>
<dbReference type="Gene3D" id="3.40.50.300">
    <property type="entry name" value="P-loop containing nucleotide triphosphate hydrolases"/>
    <property type="match status" value="1"/>
</dbReference>
<dbReference type="SMART" id="SM00382">
    <property type="entry name" value="AAA"/>
    <property type="match status" value="1"/>
</dbReference>
<dbReference type="PANTHER" id="PTHR42711">
    <property type="entry name" value="ABC TRANSPORTER ATP-BINDING PROTEIN"/>
    <property type="match status" value="1"/>
</dbReference>
<keyword evidence="5 7" id="KW-0067">ATP-binding</keyword>
<dbReference type="EMBL" id="JBHPON010000001">
    <property type="protein sequence ID" value="MFC6034724.1"/>
    <property type="molecule type" value="Genomic_DNA"/>
</dbReference>
<dbReference type="InterPro" id="IPR003439">
    <property type="entry name" value="ABC_transporter-like_ATP-bd"/>
</dbReference>
<evidence type="ECO:0000256" key="3">
    <source>
        <dbReference type="ARBA" id="ARBA00022458"/>
    </source>
</evidence>
<dbReference type="Proteomes" id="UP001596116">
    <property type="component" value="Unassembled WGS sequence"/>
</dbReference>
<accession>A0ABW1KS84</accession>
<sequence length="319" mass="34497">MTDLPVQLENVTKRYGPFTAVDDLSFAVGQGEIYGFLGPNGAGKTTTLRMLLDIVQPTEGRISVLGSNSAISVRRRIGYLPEERGLYRKMKAADSIAYFARLRGLSGAAAKKRAYALLEQFGLGDFARSKCEALSKGMAQKVQLLATIAHEPELLILDEPFSGLDPINQQTLEDLIAEQRAGGRTIIFSTHVMQHAERLCDRFLIIAKGQKRFEGTLSEARAGFGRHIHVRSPAPAAAFEAFSEVLSVRLERGGGDENDYDIELGENADPQGFLHQAVAAGIVLTRFEQAGATLHDIFVALAGDEALAPLSGARAEAAE</sequence>
<name>A0ABW1KS84_9PROT</name>
<dbReference type="PROSITE" id="PS50893">
    <property type="entry name" value="ABC_TRANSPORTER_2"/>
    <property type="match status" value="1"/>
</dbReference>
<dbReference type="GO" id="GO:0005524">
    <property type="term" value="F:ATP binding"/>
    <property type="evidence" value="ECO:0007669"/>
    <property type="project" value="UniProtKB-KW"/>
</dbReference>
<dbReference type="InterPro" id="IPR025302">
    <property type="entry name" value="DrrA1/2-like_C"/>
</dbReference>
<evidence type="ECO:0000256" key="5">
    <source>
        <dbReference type="ARBA" id="ARBA00022840"/>
    </source>
</evidence>
<dbReference type="PROSITE" id="PS00211">
    <property type="entry name" value="ABC_TRANSPORTER_1"/>
    <property type="match status" value="1"/>
</dbReference>
<organism evidence="7 8">
    <name type="scientific">Hyphococcus aureus</name>
    <dbReference type="NCBI Taxonomy" id="2666033"/>
    <lineage>
        <taxon>Bacteria</taxon>
        <taxon>Pseudomonadati</taxon>
        <taxon>Pseudomonadota</taxon>
        <taxon>Alphaproteobacteria</taxon>
        <taxon>Parvularculales</taxon>
        <taxon>Parvularculaceae</taxon>
        <taxon>Hyphococcus</taxon>
    </lineage>
</organism>
<feature type="domain" description="ABC transporter" evidence="6">
    <location>
        <begin position="6"/>
        <end position="233"/>
    </location>
</feature>
<dbReference type="InterPro" id="IPR027417">
    <property type="entry name" value="P-loop_NTPase"/>
</dbReference>